<proteinExistence type="predicted"/>
<evidence type="ECO:0000313" key="1">
    <source>
        <dbReference type="EMBL" id="GAI78111.1"/>
    </source>
</evidence>
<reference evidence="1" key="1">
    <citation type="journal article" date="2014" name="Front. Microbiol.">
        <title>High frequency of phylogenetically diverse reductive dehalogenase-homologous genes in deep subseafloor sedimentary metagenomes.</title>
        <authorList>
            <person name="Kawai M."/>
            <person name="Futagami T."/>
            <person name="Toyoda A."/>
            <person name="Takaki Y."/>
            <person name="Nishi S."/>
            <person name="Hori S."/>
            <person name="Arai W."/>
            <person name="Tsubouchi T."/>
            <person name="Morono Y."/>
            <person name="Uchiyama I."/>
            <person name="Ito T."/>
            <person name="Fujiyama A."/>
            <person name="Inagaki F."/>
            <person name="Takami H."/>
        </authorList>
    </citation>
    <scope>NUCLEOTIDE SEQUENCE</scope>
    <source>
        <strain evidence="1">Expedition CK06-06</strain>
    </source>
</reference>
<gene>
    <name evidence="1" type="ORF">S12H4_11705</name>
</gene>
<name>X1SG46_9ZZZZ</name>
<comment type="caution">
    <text evidence="1">The sequence shown here is derived from an EMBL/GenBank/DDBJ whole genome shotgun (WGS) entry which is preliminary data.</text>
</comment>
<dbReference type="AlphaFoldDB" id="X1SG46"/>
<dbReference type="EMBL" id="BARW01005333">
    <property type="protein sequence ID" value="GAI78111.1"/>
    <property type="molecule type" value="Genomic_DNA"/>
</dbReference>
<protein>
    <submittedName>
        <fullName evidence="1">Uncharacterized protein</fullName>
    </submittedName>
</protein>
<sequence length="50" mass="5320">MGYNGNIYSEEKTDAADPKPTLYVEYTPPVVGLENKSANMGAKMVAAGLI</sequence>
<accession>X1SG46</accession>
<organism evidence="1">
    <name type="scientific">marine sediment metagenome</name>
    <dbReference type="NCBI Taxonomy" id="412755"/>
    <lineage>
        <taxon>unclassified sequences</taxon>
        <taxon>metagenomes</taxon>
        <taxon>ecological metagenomes</taxon>
    </lineage>
</organism>